<keyword evidence="3" id="KW-0998">Cell outer membrane</keyword>
<evidence type="ECO:0000256" key="2">
    <source>
        <dbReference type="ARBA" id="ARBA00022692"/>
    </source>
</evidence>
<dbReference type="GO" id="GO:0098046">
    <property type="term" value="C:type V protein secretion system complex"/>
    <property type="evidence" value="ECO:0007669"/>
    <property type="project" value="TreeGrafter"/>
</dbReference>
<dbReference type="GO" id="GO:0046819">
    <property type="term" value="P:protein secretion by the type V secretion system"/>
    <property type="evidence" value="ECO:0007669"/>
    <property type="project" value="TreeGrafter"/>
</dbReference>
<sequence>MEPGRERPAPSLAPQGNFDITIPAPKRAPLGQDVDLLRFQVREILIEGSTVLSGNDLSALTAPLIGREASLSDIIAIAEAIEARYREEGYLLVRTVVPPQRTRNGIFRIQVVEGHIGSVSVEGLSGAEEARARGMLLPLLAERPLRNATMERALLLLNDLPGMKAVGLLKPSKEETGAADLVVTAKVAAVDVTASIDNRSSRYEGPWVANSDLGLNSLSGFGERVSLGVSSTPDGRKKKAVRLGYAQPLGVDGLLASLAFDYSMSRPGFTLSEQDARTFSSNLGGRIAYPVIRSRAHTVMAEGGLTARMANSHLSGAPVSFDRWRVADAKLSWLHSGWLSGVNSMGAGISRGLPQLGGSQKDVELLSRGGADPGFTKYTFDISRLQNLAPAWDLYVGASGQYADRTLLSGEEFALGGTTFGHGFDPSALLGDHGFGTTVSLRHDISPLAPMVRSLMAYTFYDAGLVWTHSTGGQQGLASFGGGLRSALNESLEGTLELAHRAYGADSTAGGHFARVIVALSGRF</sequence>
<dbReference type="InterPro" id="IPR013686">
    <property type="entry name" value="Polypept-transport_assoc_ShlB"/>
</dbReference>
<evidence type="ECO:0000259" key="4">
    <source>
        <dbReference type="Pfam" id="PF03865"/>
    </source>
</evidence>
<dbReference type="GO" id="GO:0008320">
    <property type="term" value="F:protein transmembrane transporter activity"/>
    <property type="evidence" value="ECO:0007669"/>
    <property type="project" value="TreeGrafter"/>
</dbReference>
<dbReference type="PANTHER" id="PTHR34597">
    <property type="entry name" value="SLR1661 PROTEIN"/>
    <property type="match status" value="1"/>
</dbReference>
<feature type="domain" description="Polypeptide-transport-associated ShlB-type" evidence="5">
    <location>
        <begin position="39"/>
        <end position="114"/>
    </location>
</feature>
<dbReference type="EMBL" id="JXSL01000020">
    <property type="protein sequence ID" value="KIM00154.1"/>
    <property type="molecule type" value="Genomic_DNA"/>
</dbReference>
<reference evidence="6 7" key="1">
    <citation type="submission" date="2015-01" db="EMBL/GenBank/DDBJ databases">
        <title>Genome Sequence of Magnetospirillum magnetotacticum Strain MS-1.</title>
        <authorList>
            <person name="Marinov G.K."/>
            <person name="Smalley M.D."/>
            <person name="DeSalvo G."/>
        </authorList>
    </citation>
    <scope>NUCLEOTIDE SEQUENCE [LARGE SCALE GENOMIC DNA]</scope>
    <source>
        <strain evidence="6 7">MS-1</strain>
    </source>
</reference>
<dbReference type="Pfam" id="PF08479">
    <property type="entry name" value="POTRA_2"/>
    <property type="match status" value="1"/>
</dbReference>
<dbReference type="InterPro" id="IPR005565">
    <property type="entry name" value="Hemolysn_activator_HlyB_C"/>
</dbReference>
<dbReference type="Gene3D" id="2.40.160.50">
    <property type="entry name" value="membrane protein fhac: a member of the omp85/tpsb transporter family"/>
    <property type="match status" value="1"/>
</dbReference>
<dbReference type="AlphaFoldDB" id="A0A0C2YYK0"/>
<dbReference type="InterPro" id="IPR051544">
    <property type="entry name" value="TPS_OM_transporter"/>
</dbReference>
<keyword evidence="1" id="KW-0472">Membrane</keyword>
<dbReference type="Pfam" id="PF03865">
    <property type="entry name" value="ShlB"/>
    <property type="match status" value="1"/>
</dbReference>
<accession>A0A0C2YYK0</accession>
<evidence type="ECO:0000256" key="3">
    <source>
        <dbReference type="ARBA" id="ARBA00023237"/>
    </source>
</evidence>
<dbReference type="PANTHER" id="PTHR34597:SF6">
    <property type="entry name" value="BLR6126 PROTEIN"/>
    <property type="match status" value="1"/>
</dbReference>
<comment type="caution">
    <text evidence="6">The sequence shown here is derived from an EMBL/GenBank/DDBJ whole genome shotgun (WGS) entry which is preliminary data.</text>
</comment>
<evidence type="ECO:0000313" key="7">
    <source>
        <dbReference type="Proteomes" id="UP000031971"/>
    </source>
</evidence>
<organism evidence="6 7">
    <name type="scientific">Paramagnetospirillum magnetotacticum MS-1</name>
    <dbReference type="NCBI Taxonomy" id="272627"/>
    <lineage>
        <taxon>Bacteria</taxon>
        <taxon>Pseudomonadati</taxon>
        <taxon>Pseudomonadota</taxon>
        <taxon>Alphaproteobacteria</taxon>
        <taxon>Rhodospirillales</taxon>
        <taxon>Magnetospirillaceae</taxon>
        <taxon>Paramagnetospirillum</taxon>
    </lineage>
</organism>
<keyword evidence="1" id="KW-1134">Transmembrane beta strand</keyword>
<feature type="domain" description="Haemolysin activator HlyB C-terminal" evidence="4">
    <location>
        <begin position="188"/>
        <end position="485"/>
    </location>
</feature>
<gene>
    <name evidence="6" type="ORF">CCC_02942</name>
</gene>
<proteinExistence type="predicted"/>
<evidence type="ECO:0000259" key="5">
    <source>
        <dbReference type="Pfam" id="PF08479"/>
    </source>
</evidence>
<dbReference type="Gene3D" id="3.10.20.310">
    <property type="entry name" value="membrane protein fhac"/>
    <property type="match status" value="1"/>
</dbReference>
<keyword evidence="2" id="KW-0812">Transmembrane</keyword>
<protein>
    <submittedName>
        <fullName evidence="6">Hemolysin activation/secretion protein</fullName>
    </submittedName>
</protein>
<evidence type="ECO:0000256" key="1">
    <source>
        <dbReference type="ARBA" id="ARBA00022452"/>
    </source>
</evidence>
<dbReference type="Proteomes" id="UP000031971">
    <property type="component" value="Unassembled WGS sequence"/>
</dbReference>
<dbReference type="STRING" id="272627.CCC_02942"/>
<keyword evidence="7" id="KW-1185">Reference proteome</keyword>
<name>A0A0C2YYK0_PARME</name>
<evidence type="ECO:0000313" key="6">
    <source>
        <dbReference type="EMBL" id="KIM00154.1"/>
    </source>
</evidence>